<name>A0A372JKW2_9ACTN</name>
<evidence type="ECO:0000313" key="3">
    <source>
        <dbReference type="Proteomes" id="UP000261811"/>
    </source>
</evidence>
<protein>
    <submittedName>
        <fullName evidence="2">DUF2975 domain-containing protein</fullName>
    </submittedName>
</protein>
<dbReference type="InterPro" id="IPR021354">
    <property type="entry name" value="DUF2975"/>
</dbReference>
<dbReference type="EMBL" id="QURH01000277">
    <property type="protein sequence ID" value="RFU40559.1"/>
    <property type="molecule type" value="Genomic_DNA"/>
</dbReference>
<dbReference type="Pfam" id="PF11188">
    <property type="entry name" value="DUF2975"/>
    <property type="match status" value="1"/>
</dbReference>
<comment type="caution">
    <text evidence="2">The sequence shown here is derived from an EMBL/GenBank/DDBJ whole genome shotgun (WGS) entry which is preliminary data.</text>
</comment>
<evidence type="ECO:0000256" key="1">
    <source>
        <dbReference type="SAM" id="Phobius"/>
    </source>
</evidence>
<reference evidence="2 3" key="1">
    <citation type="submission" date="2018-08" db="EMBL/GenBank/DDBJ databases">
        <title>Actinomadura jelena sp. nov., a novel Actinomycete isolated from soil in Chad.</title>
        <authorList>
            <person name="Shi L."/>
        </authorList>
    </citation>
    <scope>NUCLEOTIDE SEQUENCE [LARGE SCALE GENOMIC DNA]</scope>
    <source>
        <strain evidence="2 3">NEAU-G17</strain>
    </source>
</reference>
<dbReference type="Proteomes" id="UP000261811">
    <property type="component" value="Unassembled WGS sequence"/>
</dbReference>
<organism evidence="2 3">
    <name type="scientific">Actinomadura logoneensis</name>
    <dbReference type="NCBI Taxonomy" id="2293572"/>
    <lineage>
        <taxon>Bacteria</taxon>
        <taxon>Bacillati</taxon>
        <taxon>Actinomycetota</taxon>
        <taxon>Actinomycetes</taxon>
        <taxon>Streptosporangiales</taxon>
        <taxon>Thermomonosporaceae</taxon>
        <taxon>Actinomadura</taxon>
    </lineage>
</organism>
<proteinExistence type="predicted"/>
<keyword evidence="3" id="KW-1185">Reference proteome</keyword>
<keyword evidence="1" id="KW-0812">Transmembrane</keyword>
<feature type="transmembrane region" description="Helical" evidence="1">
    <location>
        <begin position="189"/>
        <end position="209"/>
    </location>
</feature>
<feature type="transmembrane region" description="Helical" evidence="1">
    <location>
        <begin position="35"/>
        <end position="61"/>
    </location>
</feature>
<sequence>MSITTTFDMELPLTATPLRRAARNPLRPLDVTLDVLVKVMTSFLVLSSLTMVFGSGTLLGFGERTICVRDDSPSFDSGADHLPSLFKPGVVASQSGLSLCVNDPSFGQRALNVATQLPSFVLYFAAILMLWRLVRHAAQAGPFHPGNVRRLQVLGWWLAVGGVVAKTAEEAARTSLIDGMYRTADLDPLGWFGFQFSLVLTGLGLLAVARILRMGVEMREDLEGTV</sequence>
<keyword evidence="1" id="KW-0472">Membrane</keyword>
<evidence type="ECO:0000313" key="2">
    <source>
        <dbReference type="EMBL" id="RFU40559.1"/>
    </source>
</evidence>
<keyword evidence="1" id="KW-1133">Transmembrane helix</keyword>
<feature type="transmembrane region" description="Helical" evidence="1">
    <location>
        <begin position="117"/>
        <end position="134"/>
    </location>
</feature>
<gene>
    <name evidence="2" type="ORF">DZF91_16465</name>
</gene>
<dbReference type="AlphaFoldDB" id="A0A372JKW2"/>
<accession>A0A372JKW2</accession>